<evidence type="ECO:0000313" key="8">
    <source>
        <dbReference type="EMBL" id="MBF4768568.1"/>
    </source>
</evidence>
<feature type="region of interest" description="Disordered" evidence="5">
    <location>
        <begin position="387"/>
        <end position="410"/>
    </location>
</feature>
<sequence length="871" mass="96097">MPRLQVPDEHDADTLYLTIAEWVGEQGLTLYPHQDEALLELLSGNNVVLATPTGSGKSLVATGAHLAALAEGRVSFYTAPIKALVSEKFFALCEVFGADDVGMLTGDASVNADAPIIACTAEVLANIALREGTRADVGLVVMDEFHYYGEPDRGWAWQVPLLELPQAQFLLMSATLGDMSEIATDMTVRNGRETAVVADAERPVPLSFSWSLEALDDTVEELVTTGQAPAYVVHFTQAAAIEHATRLLAARLPAPDKEAIAAQIGAFRFGVGFGKTLQKLVKAGIGVHHAGMLPKYRRLVETLAQAGLLTVICGTDTLGVGINVPIRTVLFTGLAKYDGNRQRVLKTREFLQIAGRAGRAGFDTAGYVVVQAPEHVIENERAKAKSEAKNAALREQQKVKRKSKPQLRKPPEGTIVWTEQTFDKLVAGEPERLTSRMRVDNAMLVNVLSRPEDAFPVMRRLLMDNHEPRRQQLRLARRALRLTRSLVRSGTVTRLDEVDEHGRRYVLTVDLPEEFALNQPLAHFALAAFDVLDPEVPSYALDVVSVVEAVLEGPRQVLFAQQHAARGEAIAEMKADGIEYEERMALLEDVTWPQPLAELLEATYAMYRQTHPWLPEDALGPKSVLREMWEQAMGFTDFVRRYQLSRSEGLVLRYLSDAYRTLRQTVPDAHRSPELEEIVEWLGETIRQTDSSLIDEWEALTHPDEVLGHRDEPPPPPRPLSAQERVLTVMVRNAMFARVSACARDDLDALLRLERAAADHGDPPREVVMTRSRWDEALEAYYAEHDTIATDADARGPAYFWLGPAEEAEPPGAGEGVVARVRKVRQTLADPAGHRDWVIEATVDLDASDEAGELVLAATALRSLGDPTDAD</sequence>
<dbReference type="Pfam" id="PF12029">
    <property type="entry name" value="DUF3516"/>
    <property type="match status" value="1"/>
</dbReference>
<dbReference type="InterPro" id="IPR001650">
    <property type="entry name" value="Helicase_C-like"/>
</dbReference>
<dbReference type="SUPFAM" id="SSF52540">
    <property type="entry name" value="P-loop containing nucleoside triphosphate hydrolases"/>
    <property type="match status" value="1"/>
</dbReference>
<evidence type="ECO:0000256" key="3">
    <source>
        <dbReference type="ARBA" id="ARBA00022806"/>
    </source>
</evidence>
<dbReference type="InterPro" id="IPR011545">
    <property type="entry name" value="DEAD/DEAH_box_helicase_dom"/>
</dbReference>
<dbReference type="AlphaFoldDB" id="A0A930YIX8"/>
<keyword evidence="9" id="KW-1185">Reference proteome</keyword>
<dbReference type="Pfam" id="PF00271">
    <property type="entry name" value="Helicase_C"/>
    <property type="match status" value="1"/>
</dbReference>
<feature type="domain" description="Helicase C-terminal" evidence="7">
    <location>
        <begin position="218"/>
        <end position="407"/>
    </location>
</feature>
<keyword evidence="2" id="KW-0378">Hydrolase</keyword>
<dbReference type="InterPro" id="IPR027417">
    <property type="entry name" value="P-loop_NTPase"/>
</dbReference>
<feature type="domain" description="Helicase ATP-binding" evidence="6">
    <location>
        <begin position="38"/>
        <end position="194"/>
    </location>
</feature>
<keyword evidence="4" id="KW-0067">ATP-binding</keyword>
<dbReference type="GO" id="GO:0005524">
    <property type="term" value="F:ATP binding"/>
    <property type="evidence" value="ECO:0007669"/>
    <property type="project" value="UniProtKB-KW"/>
</dbReference>
<dbReference type="GO" id="GO:0016787">
    <property type="term" value="F:hydrolase activity"/>
    <property type="evidence" value="ECO:0007669"/>
    <property type="project" value="UniProtKB-KW"/>
</dbReference>
<dbReference type="GO" id="GO:0003676">
    <property type="term" value="F:nucleic acid binding"/>
    <property type="evidence" value="ECO:0007669"/>
    <property type="project" value="InterPro"/>
</dbReference>
<keyword evidence="3" id="KW-0347">Helicase</keyword>
<dbReference type="SMART" id="SM00490">
    <property type="entry name" value="HELICc"/>
    <property type="match status" value="1"/>
</dbReference>
<proteinExistence type="predicted"/>
<dbReference type="InterPro" id="IPR021904">
    <property type="entry name" value="DUF3516"/>
</dbReference>
<dbReference type="PANTHER" id="PTHR12131:SF1">
    <property type="entry name" value="ATP-DEPENDENT RNA HELICASE SUPV3L1, MITOCHONDRIAL-RELATED"/>
    <property type="match status" value="1"/>
</dbReference>
<comment type="caution">
    <text evidence="8">The sequence shown here is derived from an EMBL/GenBank/DDBJ whole genome shotgun (WGS) entry which is preliminary data.</text>
</comment>
<dbReference type="InterPro" id="IPR014001">
    <property type="entry name" value="Helicase_ATP-bd"/>
</dbReference>
<dbReference type="PROSITE" id="PS51192">
    <property type="entry name" value="HELICASE_ATP_BIND_1"/>
    <property type="match status" value="1"/>
</dbReference>
<evidence type="ECO:0000256" key="5">
    <source>
        <dbReference type="SAM" id="MobiDB-lite"/>
    </source>
</evidence>
<dbReference type="EMBL" id="JADKPO010000015">
    <property type="protein sequence ID" value="MBF4768568.1"/>
    <property type="molecule type" value="Genomic_DNA"/>
</dbReference>
<evidence type="ECO:0000259" key="6">
    <source>
        <dbReference type="PROSITE" id="PS51192"/>
    </source>
</evidence>
<evidence type="ECO:0000256" key="1">
    <source>
        <dbReference type="ARBA" id="ARBA00022741"/>
    </source>
</evidence>
<dbReference type="Proteomes" id="UP000660668">
    <property type="component" value="Unassembled WGS sequence"/>
</dbReference>
<evidence type="ECO:0000313" key="9">
    <source>
        <dbReference type="Proteomes" id="UP000660668"/>
    </source>
</evidence>
<dbReference type="PROSITE" id="PS51194">
    <property type="entry name" value="HELICASE_CTER"/>
    <property type="match status" value="1"/>
</dbReference>
<dbReference type="GO" id="GO:0004386">
    <property type="term" value="F:helicase activity"/>
    <property type="evidence" value="ECO:0007669"/>
    <property type="project" value="UniProtKB-KW"/>
</dbReference>
<accession>A0A930YIX8</accession>
<dbReference type="PANTHER" id="PTHR12131">
    <property type="entry name" value="ATP-DEPENDENT RNA AND DNA HELICASE"/>
    <property type="match status" value="1"/>
</dbReference>
<dbReference type="CDD" id="cd17921">
    <property type="entry name" value="DEXHc_Ski2"/>
    <property type="match status" value="1"/>
</dbReference>
<name>A0A930YIX8_9ACTN</name>
<dbReference type="Gene3D" id="3.40.50.300">
    <property type="entry name" value="P-loop containing nucleotide triphosphate hydrolases"/>
    <property type="match status" value="2"/>
</dbReference>
<keyword evidence="1" id="KW-0547">Nucleotide-binding</keyword>
<dbReference type="RefSeq" id="WP_194696723.1">
    <property type="nucleotide sequence ID" value="NZ_JADKPO010000015.1"/>
</dbReference>
<reference evidence="8" key="1">
    <citation type="submission" date="2020-11" db="EMBL/GenBank/DDBJ databases">
        <title>Nocardioides cynanchi sp. nov., isolated from soil of rhizosphere of Cynanchum wilfordii.</title>
        <authorList>
            <person name="Lee J.-S."/>
            <person name="Suh M.K."/>
            <person name="Kim J.-S."/>
        </authorList>
    </citation>
    <scope>NUCLEOTIDE SEQUENCE</scope>
    <source>
        <strain evidence="8">KCTC 19276</strain>
    </source>
</reference>
<evidence type="ECO:0000256" key="4">
    <source>
        <dbReference type="ARBA" id="ARBA00022840"/>
    </source>
</evidence>
<dbReference type="InterPro" id="IPR050699">
    <property type="entry name" value="RNA-DNA_Helicase"/>
</dbReference>
<gene>
    <name evidence="8" type="ORF">ISU10_12420</name>
</gene>
<evidence type="ECO:0000256" key="2">
    <source>
        <dbReference type="ARBA" id="ARBA00022801"/>
    </source>
</evidence>
<dbReference type="SMART" id="SM00487">
    <property type="entry name" value="DEXDc"/>
    <property type="match status" value="1"/>
</dbReference>
<protein>
    <submittedName>
        <fullName evidence="8">DUF3516 domain-containing protein</fullName>
    </submittedName>
</protein>
<dbReference type="Pfam" id="PF00270">
    <property type="entry name" value="DEAD"/>
    <property type="match status" value="1"/>
</dbReference>
<organism evidence="8 9">
    <name type="scientific">Nocardioides agariphilus</name>
    <dbReference type="NCBI Taxonomy" id="433664"/>
    <lineage>
        <taxon>Bacteria</taxon>
        <taxon>Bacillati</taxon>
        <taxon>Actinomycetota</taxon>
        <taxon>Actinomycetes</taxon>
        <taxon>Propionibacteriales</taxon>
        <taxon>Nocardioidaceae</taxon>
        <taxon>Nocardioides</taxon>
    </lineage>
</organism>
<evidence type="ECO:0000259" key="7">
    <source>
        <dbReference type="PROSITE" id="PS51194"/>
    </source>
</evidence>